<accession>A0A4Y8LLU3</accession>
<proteinExistence type="predicted"/>
<dbReference type="Proteomes" id="UP000297776">
    <property type="component" value="Unassembled WGS sequence"/>
</dbReference>
<keyword evidence="2" id="KW-1185">Reference proteome</keyword>
<name>A0A4Y8LLU3_9BACL</name>
<evidence type="ECO:0000313" key="1">
    <source>
        <dbReference type="EMBL" id="TFE03926.1"/>
    </source>
</evidence>
<reference evidence="1 2" key="1">
    <citation type="submission" date="2019-03" db="EMBL/GenBank/DDBJ databases">
        <authorList>
            <person name="Yang Y."/>
        </authorList>
    </citation>
    <scope>NUCLEOTIDE SEQUENCE [LARGE SCALE GENOMIC DNA]</scope>
    <source>
        <strain evidence="1 2">ASL-1</strain>
    </source>
</reference>
<dbReference type="AlphaFoldDB" id="A0A4Y8LLU3"/>
<sequence>MSALFRELDALNAFKKQSFNVLKASRAACTATEMADRTIAGGVRTVAAAYTAVNPGVSYHQGREHDFRWA</sequence>
<comment type="caution">
    <text evidence="1">The sequence shown here is derived from an EMBL/GenBank/DDBJ whole genome shotgun (WGS) entry which is preliminary data.</text>
</comment>
<dbReference type="RefSeq" id="WP_134378702.1">
    <property type="nucleotide sequence ID" value="NZ_SORX01000001.1"/>
</dbReference>
<dbReference type="EMBL" id="SORX01000001">
    <property type="protein sequence ID" value="TFE03926.1"/>
    <property type="molecule type" value="Genomic_DNA"/>
</dbReference>
<evidence type="ECO:0000313" key="2">
    <source>
        <dbReference type="Proteomes" id="UP000297776"/>
    </source>
</evidence>
<organism evidence="1 2">
    <name type="scientific">Jeotgalibacillus salarius</name>
    <dbReference type="NCBI Taxonomy" id="546023"/>
    <lineage>
        <taxon>Bacteria</taxon>
        <taxon>Bacillati</taxon>
        <taxon>Bacillota</taxon>
        <taxon>Bacilli</taxon>
        <taxon>Bacillales</taxon>
        <taxon>Caryophanaceae</taxon>
        <taxon>Jeotgalibacillus</taxon>
    </lineage>
</organism>
<protein>
    <submittedName>
        <fullName evidence="1">Uncharacterized protein</fullName>
    </submittedName>
</protein>
<gene>
    <name evidence="1" type="ORF">E2626_00955</name>
</gene>